<dbReference type="Proteomes" id="UP000663845">
    <property type="component" value="Unassembled WGS sequence"/>
</dbReference>
<proteinExistence type="predicted"/>
<dbReference type="AlphaFoldDB" id="A0A815YC02"/>
<gene>
    <name evidence="1" type="ORF">JYZ213_LOCUS47229</name>
</gene>
<feature type="non-terminal residue" evidence="1">
    <location>
        <position position="1"/>
    </location>
</feature>
<comment type="caution">
    <text evidence="1">The sequence shown here is derived from an EMBL/GenBank/DDBJ whole genome shotgun (WGS) entry which is preliminary data.</text>
</comment>
<reference evidence="1" key="1">
    <citation type="submission" date="2021-02" db="EMBL/GenBank/DDBJ databases">
        <authorList>
            <person name="Nowell W R."/>
        </authorList>
    </citation>
    <scope>NUCLEOTIDE SEQUENCE</scope>
</reference>
<accession>A0A815YC02</accession>
<sequence length="86" mass="9347">SYFFQRSYAAFNSVIIWPGTSLVLPSSNAKLDGITLRIGLVGSIPYTISNIITNQFGQNITNYTGYLLDLISLLAAVTVRSPMSIS</sequence>
<evidence type="ECO:0000313" key="2">
    <source>
        <dbReference type="Proteomes" id="UP000663845"/>
    </source>
</evidence>
<dbReference type="EMBL" id="CAJNOG010008229">
    <property type="protein sequence ID" value="CAF1568158.1"/>
    <property type="molecule type" value="Genomic_DNA"/>
</dbReference>
<protein>
    <submittedName>
        <fullName evidence="1">Uncharacterized protein</fullName>
    </submittedName>
</protein>
<evidence type="ECO:0000313" key="1">
    <source>
        <dbReference type="EMBL" id="CAF1568158.1"/>
    </source>
</evidence>
<name>A0A815YC02_9BILA</name>
<organism evidence="1 2">
    <name type="scientific">Adineta steineri</name>
    <dbReference type="NCBI Taxonomy" id="433720"/>
    <lineage>
        <taxon>Eukaryota</taxon>
        <taxon>Metazoa</taxon>
        <taxon>Spiralia</taxon>
        <taxon>Gnathifera</taxon>
        <taxon>Rotifera</taxon>
        <taxon>Eurotatoria</taxon>
        <taxon>Bdelloidea</taxon>
        <taxon>Adinetida</taxon>
        <taxon>Adinetidae</taxon>
        <taxon>Adineta</taxon>
    </lineage>
</organism>